<gene>
    <name evidence="2" type="ORF">CKO28_07010</name>
    <name evidence="3" type="ORF">CKO28_17025</name>
</gene>
<accession>A0ABS1DII1</accession>
<sequence>WFLLAGTAVLLPVILGYTAYVYWVFRGKTDPNEGYH</sequence>
<keyword evidence="4" id="KW-1185">Reference proteome</keyword>
<dbReference type="EMBL" id="NRRL01000059">
    <property type="protein sequence ID" value="MBK1669742.1"/>
    <property type="molecule type" value="Genomic_DNA"/>
</dbReference>
<name>A0ABS1DII1_9PROT</name>
<proteinExistence type="predicted"/>
<evidence type="ECO:0000313" key="2">
    <source>
        <dbReference type="EMBL" id="MBK1667782.1"/>
    </source>
</evidence>
<reference evidence="3 4" key="2">
    <citation type="journal article" date="2020" name="Microorganisms">
        <title>Osmotic Adaptation and Compatible Solute Biosynthesis of Phototrophic Bacteria as Revealed from Genome Analyses.</title>
        <authorList>
            <person name="Imhoff J.F."/>
            <person name="Rahn T."/>
            <person name="Kunzel S."/>
            <person name="Keller A."/>
            <person name="Neulinger S.C."/>
        </authorList>
    </citation>
    <scope>NUCLEOTIDE SEQUENCE [LARGE SCALE GENOMIC DNA]</scope>
    <source>
        <strain evidence="3 4">DSM 9895</strain>
    </source>
</reference>
<keyword evidence="1" id="KW-0812">Transmembrane</keyword>
<organism evidence="3 4">
    <name type="scientific">Rhodovibrio sodomensis</name>
    <dbReference type="NCBI Taxonomy" id="1088"/>
    <lineage>
        <taxon>Bacteria</taxon>
        <taxon>Pseudomonadati</taxon>
        <taxon>Pseudomonadota</taxon>
        <taxon>Alphaproteobacteria</taxon>
        <taxon>Rhodospirillales</taxon>
        <taxon>Rhodovibrionaceae</taxon>
        <taxon>Rhodovibrio</taxon>
    </lineage>
</organism>
<comment type="caution">
    <text evidence="3">The sequence shown here is derived from an EMBL/GenBank/DDBJ whole genome shotgun (WGS) entry which is preliminary data.</text>
</comment>
<evidence type="ECO:0000313" key="3">
    <source>
        <dbReference type="EMBL" id="MBK1669742.1"/>
    </source>
</evidence>
<dbReference type="Proteomes" id="UP001296873">
    <property type="component" value="Unassembled WGS sequence"/>
</dbReference>
<dbReference type="EMBL" id="NRRL01000011">
    <property type="protein sequence ID" value="MBK1667782.1"/>
    <property type="molecule type" value="Genomic_DNA"/>
</dbReference>
<evidence type="ECO:0000256" key="1">
    <source>
        <dbReference type="SAM" id="Phobius"/>
    </source>
</evidence>
<feature type="transmembrane region" description="Helical" evidence="1">
    <location>
        <begin position="6"/>
        <end position="25"/>
    </location>
</feature>
<keyword evidence="1" id="KW-1133">Transmembrane helix</keyword>
<keyword evidence="1" id="KW-0472">Membrane</keyword>
<evidence type="ECO:0000313" key="4">
    <source>
        <dbReference type="Proteomes" id="UP001296873"/>
    </source>
</evidence>
<feature type="non-terminal residue" evidence="3">
    <location>
        <position position="1"/>
    </location>
</feature>
<protein>
    <submittedName>
        <fullName evidence="3">Ubiquinol oxidase subunit II</fullName>
    </submittedName>
</protein>
<reference evidence="3" key="1">
    <citation type="submission" date="2017-08" db="EMBL/GenBank/DDBJ databases">
        <authorList>
            <person name="Imhoff J.F."/>
            <person name="Rahn T."/>
            <person name="Kuenzel S."/>
            <person name="Neulinger S.C."/>
        </authorList>
    </citation>
    <scope>NUCLEOTIDE SEQUENCE</scope>
    <source>
        <strain evidence="3">DSM 9895</strain>
    </source>
</reference>